<dbReference type="GO" id="GO:0005524">
    <property type="term" value="F:ATP binding"/>
    <property type="evidence" value="ECO:0007669"/>
    <property type="project" value="UniProtKB-KW"/>
</dbReference>
<evidence type="ECO:0000256" key="2">
    <source>
        <dbReference type="ARBA" id="ARBA00022679"/>
    </source>
</evidence>
<sequence>MSEILTITLNPCLDLSAATPQVSAGPKLRLQDPREEPGGGGINVARAIAALGGQATAAAALGGVTGARVMKLLEPSGVTVARFRIESETRQSLAVTEEETAAQYRFVMPGPLWSGDLAAAFLTRVREESQRIGAGAVVVLSGSQPQGVPDDFAQELARQVAPSRLIVDTSGSALSYLVAHPDPQQPLFALRMDLRESEALAGRALDTVSDSLDFAQSLVRGGVAQVVILARGAEGSVLASKTLRLHCAPPDVSVASKVGAGDSFTGGFALALAQGADLAEALRMGTAAASAAVMTPGSALCRAEDVARLSADCPIHTLP</sequence>
<dbReference type="EMBL" id="QDKM01000001">
    <property type="protein sequence ID" value="PVH30614.1"/>
    <property type="molecule type" value="Genomic_DNA"/>
</dbReference>
<comment type="similarity">
    <text evidence="1 6">Belongs to the carbohydrate kinase PfkB family.</text>
</comment>
<name>A0A2T8HYW1_9RHOB</name>
<protein>
    <recommendedName>
        <fullName evidence="6">Phosphofructokinase</fullName>
    </recommendedName>
</protein>
<proteinExistence type="inferred from homology"/>
<keyword evidence="3" id="KW-0547">Nucleotide-binding</keyword>
<dbReference type="SUPFAM" id="SSF53613">
    <property type="entry name" value="Ribokinase-like"/>
    <property type="match status" value="1"/>
</dbReference>
<dbReference type="CDD" id="cd01164">
    <property type="entry name" value="FruK_PfkB_like"/>
    <property type="match status" value="1"/>
</dbReference>
<dbReference type="GO" id="GO:0005829">
    <property type="term" value="C:cytosol"/>
    <property type="evidence" value="ECO:0007669"/>
    <property type="project" value="TreeGrafter"/>
</dbReference>
<evidence type="ECO:0000256" key="4">
    <source>
        <dbReference type="ARBA" id="ARBA00022777"/>
    </source>
</evidence>
<evidence type="ECO:0000313" key="9">
    <source>
        <dbReference type="Proteomes" id="UP000245911"/>
    </source>
</evidence>
<dbReference type="Pfam" id="PF00294">
    <property type="entry name" value="PfkB"/>
    <property type="match status" value="1"/>
</dbReference>
<comment type="caution">
    <text evidence="8">The sequence shown here is derived from an EMBL/GenBank/DDBJ whole genome shotgun (WGS) entry which is preliminary data.</text>
</comment>
<evidence type="ECO:0000313" key="8">
    <source>
        <dbReference type="EMBL" id="PVH30614.1"/>
    </source>
</evidence>
<feature type="domain" description="Carbohydrate kinase PfkB" evidence="7">
    <location>
        <begin position="14"/>
        <end position="301"/>
    </location>
</feature>
<dbReference type="Gene3D" id="3.40.1190.20">
    <property type="match status" value="1"/>
</dbReference>
<evidence type="ECO:0000256" key="3">
    <source>
        <dbReference type="ARBA" id="ARBA00022741"/>
    </source>
</evidence>
<dbReference type="RefSeq" id="WP_116557035.1">
    <property type="nucleotide sequence ID" value="NZ_QDKM01000001.1"/>
</dbReference>
<dbReference type="OrthoDB" id="9801219at2"/>
<dbReference type="GO" id="GO:0003872">
    <property type="term" value="F:6-phosphofructokinase activity"/>
    <property type="evidence" value="ECO:0007669"/>
    <property type="project" value="TreeGrafter"/>
</dbReference>
<dbReference type="PANTHER" id="PTHR46566:SF2">
    <property type="entry name" value="ATP-DEPENDENT 6-PHOSPHOFRUCTOKINASE ISOZYME 2"/>
    <property type="match status" value="1"/>
</dbReference>
<evidence type="ECO:0000256" key="5">
    <source>
        <dbReference type="ARBA" id="ARBA00022840"/>
    </source>
</evidence>
<dbReference type="InterPro" id="IPR011611">
    <property type="entry name" value="PfkB_dom"/>
</dbReference>
<keyword evidence="9" id="KW-1185">Reference proteome</keyword>
<keyword evidence="4 8" id="KW-0418">Kinase</keyword>
<keyword evidence="5" id="KW-0067">ATP-binding</keyword>
<dbReference type="Proteomes" id="UP000245911">
    <property type="component" value="Unassembled WGS sequence"/>
</dbReference>
<dbReference type="InterPro" id="IPR002173">
    <property type="entry name" value="Carboh/pur_kinase_PfkB_CS"/>
</dbReference>
<dbReference type="PIRSF" id="PIRSF000535">
    <property type="entry name" value="1PFK/6PFK/LacC"/>
    <property type="match status" value="1"/>
</dbReference>
<evidence type="ECO:0000256" key="6">
    <source>
        <dbReference type="PIRNR" id="PIRNR000535"/>
    </source>
</evidence>
<dbReference type="InterPro" id="IPR029056">
    <property type="entry name" value="Ribokinase-like"/>
</dbReference>
<dbReference type="InterPro" id="IPR017583">
    <property type="entry name" value="Tagatose/fructose_Pkinase"/>
</dbReference>
<keyword evidence="2 6" id="KW-0808">Transferase</keyword>
<evidence type="ECO:0000256" key="1">
    <source>
        <dbReference type="ARBA" id="ARBA00010688"/>
    </source>
</evidence>
<evidence type="ECO:0000259" key="7">
    <source>
        <dbReference type="Pfam" id="PF00294"/>
    </source>
</evidence>
<reference evidence="8 9" key="1">
    <citation type="submission" date="2018-04" db="EMBL/GenBank/DDBJ databases">
        <title>Pararhodobacter oceanense sp. nov., isolated from marine intertidal sediment.</title>
        <authorList>
            <person name="Wang X.-L."/>
            <person name="Du Z.-J."/>
        </authorList>
    </citation>
    <scope>NUCLEOTIDE SEQUENCE [LARGE SCALE GENOMIC DNA]</scope>
    <source>
        <strain evidence="8 9">AM505</strain>
    </source>
</reference>
<dbReference type="NCBIfam" id="TIGR03168">
    <property type="entry name" value="1-PFK"/>
    <property type="match status" value="1"/>
</dbReference>
<dbReference type="AlphaFoldDB" id="A0A2T8HYW1"/>
<accession>A0A2T8HYW1</accession>
<organism evidence="8 9">
    <name type="scientific">Pararhodobacter oceanensis</name>
    <dbReference type="NCBI Taxonomy" id="2172121"/>
    <lineage>
        <taxon>Bacteria</taxon>
        <taxon>Pseudomonadati</taxon>
        <taxon>Pseudomonadota</taxon>
        <taxon>Alphaproteobacteria</taxon>
        <taxon>Rhodobacterales</taxon>
        <taxon>Paracoccaceae</taxon>
        <taxon>Pararhodobacter</taxon>
    </lineage>
</organism>
<dbReference type="PROSITE" id="PS00583">
    <property type="entry name" value="PFKB_KINASES_1"/>
    <property type="match status" value="1"/>
</dbReference>
<gene>
    <name evidence="8" type="ORF">DDE20_03590</name>
</gene>
<dbReference type="PANTHER" id="PTHR46566">
    <property type="entry name" value="1-PHOSPHOFRUCTOKINASE-RELATED"/>
    <property type="match status" value="1"/>
</dbReference>